<feature type="region of interest" description="Disordered" evidence="1">
    <location>
        <begin position="37"/>
        <end position="68"/>
    </location>
</feature>
<proteinExistence type="predicted"/>
<sequence>FQRHRHISAQYGRHRGTRGSRAQALSAASSLALKSTDSALKVPESPPPCSAAASSSSSLSPSSQAPTQAGEPQAQIFCSCSRDWRMPLVLLLILMMLGGGWMNSNTKLFNHCGCDCGGGGCGGRCIGRRGCWLARHQSAAGFADAAGWLQKGDSGKAILEGRFWKGDSGKAILEGRFWKGDSEGRFWKGDSGKAILEGRFWKGDSEGRFWKGDSGKAILEGRFWKGDS</sequence>
<protein>
    <submittedName>
        <fullName evidence="3">MORN repeat-containing protein</fullName>
    </submittedName>
</protein>
<reference evidence="3" key="1">
    <citation type="submission" date="2016-11" db="UniProtKB">
        <authorList>
            <consortium name="WormBaseParasite"/>
        </authorList>
    </citation>
    <scope>IDENTIFICATION</scope>
</reference>
<dbReference type="Proteomes" id="UP000095280">
    <property type="component" value="Unplaced"/>
</dbReference>
<evidence type="ECO:0000313" key="2">
    <source>
        <dbReference type="Proteomes" id="UP000095280"/>
    </source>
</evidence>
<dbReference type="WBParaSite" id="maker-uti_cns_0000894-snap-gene-0.5-mRNA-1">
    <property type="protein sequence ID" value="maker-uti_cns_0000894-snap-gene-0.5-mRNA-1"/>
    <property type="gene ID" value="maker-uti_cns_0000894-snap-gene-0.5"/>
</dbReference>
<name>A0A1I8G4T8_9PLAT</name>
<keyword evidence="2" id="KW-1185">Reference proteome</keyword>
<feature type="compositionally biased region" description="Basic residues" evidence="1">
    <location>
        <begin position="1"/>
        <end position="18"/>
    </location>
</feature>
<feature type="compositionally biased region" description="Low complexity" evidence="1">
    <location>
        <begin position="50"/>
        <end position="66"/>
    </location>
</feature>
<feature type="region of interest" description="Disordered" evidence="1">
    <location>
        <begin position="1"/>
        <end position="20"/>
    </location>
</feature>
<accession>A0A1I8G4T8</accession>
<evidence type="ECO:0000256" key="1">
    <source>
        <dbReference type="SAM" id="MobiDB-lite"/>
    </source>
</evidence>
<organism evidence="2 3">
    <name type="scientific">Macrostomum lignano</name>
    <dbReference type="NCBI Taxonomy" id="282301"/>
    <lineage>
        <taxon>Eukaryota</taxon>
        <taxon>Metazoa</taxon>
        <taxon>Spiralia</taxon>
        <taxon>Lophotrochozoa</taxon>
        <taxon>Platyhelminthes</taxon>
        <taxon>Rhabditophora</taxon>
        <taxon>Macrostomorpha</taxon>
        <taxon>Macrostomida</taxon>
        <taxon>Macrostomidae</taxon>
        <taxon>Macrostomum</taxon>
    </lineage>
</organism>
<evidence type="ECO:0000313" key="3">
    <source>
        <dbReference type="WBParaSite" id="maker-uti_cns_0000894-snap-gene-0.5-mRNA-1"/>
    </source>
</evidence>
<dbReference type="AlphaFoldDB" id="A0A1I8G4T8"/>